<dbReference type="GO" id="GO:0003723">
    <property type="term" value="F:RNA binding"/>
    <property type="evidence" value="ECO:0007669"/>
    <property type="project" value="UniProtKB-UniRule"/>
</dbReference>
<accession>A0A819UKK8</accession>
<dbReference type="InterPro" id="IPR036388">
    <property type="entry name" value="WH-like_DNA-bd_sf"/>
</dbReference>
<organism evidence="5 6">
    <name type="scientific">Rotaria sordida</name>
    <dbReference type="NCBI Taxonomy" id="392033"/>
    <lineage>
        <taxon>Eukaryota</taxon>
        <taxon>Metazoa</taxon>
        <taxon>Spiralia</taxon>
        <taxon>Gnathifera</taxon>
        <taxon>Rotifera</taxon>
        <taxon>Eurotatoria</taxon>
        <taxon>Bdelloidea</taxon>
        <taxon>Philodinida</taxon>
        <taxon>Philodinidae</taxon>
        <taxon>Rotaria</taxon>
    </lineage>
</organism>
<dbReference type="InterPro" id="IPR011042">
    <property type="entry name" value="6-blade_b-propeller_TolB-like"/>
</dbReference>
<protein>
    <recommendedName>
        <fullName evidence="4">HTH La-type RNA-binding domain-containing protein</fullName>
    </recommendedName>
</protein>
<dbReference type="GO" id="GO:0045727">
    <property type="term" value="P:positive regulation of translation"/>
    <property type="evidence" value="ECO:0007669"/>
    <property type="project" value="TreeGrafter"/>
</dbReference>
<evidence type="ECO:0000256" key="1">
    <source>
        <dbReference type="ARBA" id="ARBA00022884"/>
    </source>
</evidence>
<dbReference type="SMART" id="SM00715">
    <property type="entry name" value="LA"/>
    <property type="match status" value="1"/>
</dbReference>
<keyword evidence="1 2" id="KW-0694">RNA-binding</keyword>
<gene>
    <name evidence="5" type="ORF">JBS370_LOCUS31479</name>
</gene>
<evidence type="ECO:0000259" key="4">
    <source>
        <dbReference type="PROSITE" id="PS50961"/>
    </source>
</evidence>
<proteinExistence type="predicted"/>
<dbReference type="GO" id="GO:0005829">
    <property type="term" value="C:cytosol"/>
    <property type="evidence" value="ECO:0007669"/>
    <property type="project" value="TreeGrafter"/>
</dbReference>
<dbReference type="EMBL" id="CAJOBD010007784">
    <property type="protein sequence ID" value="CAF4095585.1"/>
    <property type="molecule type" value="Genomic_DNA"/>
</dbReference>
<dbReference type="InterPro" id="IPR045180">
    <property type="entry name" value="La_dom_prot"/>
</dbReference>
<feature type="domain" description="HTH La-type RNA-binding" evidence="4">
    <location>
        <begin position="159"/>
        <end position="253"/>
    </location>
</feature>
<evidence type="ECO:0000256" key="3">
    <source>
        <dbReference type="SAM" id="MobiDB-lite"/>
    </source>
</evidence>
<reference evidence="5" key="1">
    <citation type="submission" date="2021-02" db="EMBL/GenBank/DDBJ databases">
        <authorList>
            <person name="Nowell W R."/>
        </authorList>
    </citation>
    <scope>NUCLEOTIDE SEQUENCE</scope>
</reference>
<dbReference type="InterPro" id="IPR006630">
    <property type="entry name" value="La_HTH"/>
</dbReference>
<dbReference type="Pfam" id="PF05383">
    <property type="entry name" value="La"/>
    <property type="match status" value="1"/>
</dbReference>
<dbReference type="SUPFAM" id="SSF46785">
    <property type="entry name" value="Winged helix' DNA-binding domain"/>
    <property type="match status" value="1"/>
</dbReference>
<evidence type="ECO:0000313" key="6">
    <source>
        <dbReference type="Proteomes" id="UP000663836"/>
    </source>
</evidence>
<dbReference type="Gene3D" id="2.120.10.30">
    <property type="entry name" value="TolB, C-terminal domain"/>
    <property type="match status" value="1"/>
</dbReference>
<dbReference type="PROSITE" id="PS50961">
    <property type="entry name" value="HTH_LA"/>
    <property type="match status" value="1"/>
</dbReference>
<dbReference type="GO" id="GO:0010494">
    <property type="term" value="C:cytoplasmic stress granule"/>
    <property type="evidence" value="ECO:0007669"/>
    <property type="project" value="TreeGrafter"/>
</dbReference>
<dbReference type="PANTHER" id="PTHR22792">
    <property type="entry name" value="LUPUS LA PROTEIN-RELATED"/>
    <property type="match status" value="1"/>
</dbReference>
<evidence type="ECO:0000256" key="2">
    <source>
        <dbReference type="PROSITE-ProRule" id="PRU00332"/>
    </source>
</evidence>
<comment type="caution">
    <text evidence="5">The sequence shown here is derived from an EMBL/GenBank/DDBJ whole genome shotgun (WGS) entry which is preliminary data.</text>
</comment>
<evidence type="ECO:0000313" key="5">
    <source>
        <dbReference type="EMBL" id="CAF4095585.1"/>
    </source>
</evidence>
<feature type="region of interest" description="Disordered" evidence="3">
    <location>
        <begin position="1"/>
        <end position="21"/>
    </location>
</feature>
<dbReference type="InterPro" id="IPR036390">
    <property type="entry name" value="WH_DNA-bd_sf"/>
</dbReference>
<sequence>MGNTNGQVVAGGNGKGNQLSQMEEPTDVLIDKETDSLLICDNNNRRVVRWSHHSGTTQGEILIDNINCWGLAMDDQRYLYISDIEKHEVRRYQIGDKNGTLVAGGNGYGDSLNQLDEPKYIFVDPQQTVDYYYEPTTPPTDIDISFTNIGEYVTSIVPAYTEQQLKELLRRQIEYYFSSENLQVDIFLRQQMTKDSYVPLSLIANAVQDSLVVELNDKCMVHCRNEPDHWPLMIDVNNQLIALNPDVPVFNPEKFGRMKIKV</sequence>
<dbReference type="CDD" id="cd07323">
    <property type="entry name" value="LAM"/>
    <property type="match status" value="1"/>
</dbReference>
<dbReference type="Gene3D" id="1.10.10.10">
    <property type="entry name" value="Winged helix-like DNA-binding domain superfamily/Winged helix DNA-binding domain"/>
    <property type="match status" value="1"/>
</dbReference>
<dbReference type="SUPFAM" id="SSF63825">
    <property type="entry name" value="YWTD domain"/>
    <property type="match status" value="1"/>
</dbReference>
<dbReference type="Proteomes" id="UP000663836">
    <property type="component" value="Unassembled WGS sequence"/>
</dbReference>
<dbReference type="PANTHER" id="PTHR22792:SF132">
    <property type="entry name" value="LA-RELATED PROTEIN 1"/>
    <property type="match status" value="1"/>
</dbReference>
<dbReference type="AlphaFoldDB" id="A0A819UKK8"/>
<name>A0A819UKK8_9BILA</name>